<dbReference type="PROSITE" id="PS01124">
    <property type="entry name" value="HTH_ARAC_FAMILY_2"/>
    <property type="match status" value="1"/>
</dbReference>
<dbReference type="PANTHER" id="PTHR43280:SF34">
    <property type="entry name" value="ARAC-FAMILY TRANSCRIPTIONAL REGULATOR"/>
    <property type="match status" value="1"/>
</dbReference>
<dbReference type="SUPFAM" id="SSF51215">
    <property type="entry name" value="Regulatory protein AraC"/>
    <property type="match status" value="1"/>
</dbReference>
<sequence>MDTDKQLKKSSNVNTMASDQYEVYHVKDVISQEKTLYHYHDYYEVHATLAGEATFYLDGKQFDIEAGTILLIHYNDLHRIVKQNTDFCERVYIFLTPEFLQGSSTKWTNLEDCFSGGGERRSKVLKIDADLLRQKLSFIDHQPDASIYGSDIKYEQNLIEYLLFLNQLVQSEENEEEPKVVLQNERIEQMIDYISANLSNPLTLEEMEKNFFISKYYITREFKKHTGFTFHQFVMKKKLLYAKQLLKTYQSSNVVYNQCGFASYPHFLKAFKKEFSMTPKEFLAKNKENQKIHYEHFEA</sequence>
<keyword evidence="2 6" id="KW-0238">DNA-binding</keyword>
<dbReference type="STRING" id="640938.TR210_977"/>
<evidence type="ECO:0000313" key="8">
    <source>
        <dbReference type="Proteomes" id="UP000199280"/>
    </source>
</evidence>
<evidence type="ECO:0000256" key="3">
    <source>
        <dbReference type="ARBA" id="ARBA00023163"/>
    </source>
</evidence>
<dbReference type="InterPro" id="IPR003313">
    <property type="entry name" value="AraC-bd"/>
</dbReference>
<dbReference type="EMBL" id="FNYT01000003">
    <property type="protein sequence ID" value="SEI75702.1"/>
    <property type="molecule type" value="Genomic_DNA"/>
</dbReference>
<dbReference type="PANTHER" id="PTHR43280">
    <property type="entry name" value="ARAC-FAMILY TRANSCRIPTIONAL REGULATOR"/>
    <property type="match status" value="1"/>
</dbReference>
<proteinExistence type="predicted"/>
<dbReference type="Gene3D" id="2.60.120.10">
    <property type="entry name" value="Jelly Rolls"/>
    <property type="match status" value="1"/>
</dbReference>
<name>A0A143YKN2_9LACT</name>
<accession>A0A143YKN2</accession>
<dbReference type="Proteomes" id="UP000199280">
    <property type="component" value="Unassembled WGS sequence"/>
</dbReference>
<dbReference type="InterPro" id="IPR009057">
    <property type="entry name" value="Homeodomain-like_sf"/>
</dbReference>
<dbReference type="AlphaFoldDB" id="A0A143YKN2"/>
<reference evidence="6 8" key="2">
    <citation type="submission" date="2016-10" db="EMBL/GenBank/DDBJ databases">
        <authorList>
            <person name="Varghese N."/>
            <person name="Submissions S."/>
        </authorList>
    </citation>
    <scope>NUCLEOTIDE SEQUENCE [LARGE SCALE GENOMIC DNA]</scope>
    <source>
        <strain evidence="6 8">DSM 22150</strain>
    </source>
</reference>
<gene>
    <name evidence="6" type="ORF">SAMN05216375_103109</name>
    <name evidence="5" type="ORF">TR210_977</name>
</gene>
<dbReference type="EMBL" id="FJNB01000005">
    <property type="protein sequence ID" value="CZQ91600.1"/>
    <property type="molecule type" value="Genomic_DNA"/>
</dbReference>
<dbReference type="Pfam" id="PF02311">
    <property type="entry name" value="AraC_binding"/>
    <property type="match status" value="1"/>
</dbReference>
<evidence type="ECO:0000313" key="6">
    <source>
        <dbReference type="EMBL" id="SEI75702.1"/>
    </source>
</evidence>
<evidence type="ECO:0000256" key="1">
    <source>
        <dbReference type="ARBA" id="ARBA00023015"/>
    </source>
</evidence>
<dbReference type="InterPro" id="IPR018060">
    <property type="entry name" value="HTH_AraC"/>
</dbReference>
<dbReference type="Proteomes" id="UP000076878">
    <property type="component" value="Unassembled WGS sequence"/>
</dbReference>
<reference evidence="5 7" key="1">
    <citation type="submission" date="2016-02" db="EMBL/GenBank/DDBJ databases">
        <authorList>
            <person name="Wen L."/>
            <person name="He K."/>
            <person name="Yang H."/>
        </authorList>
    </citation>
    <scope>NUCLEOTIDE SEQUENCE [LARGE SCALE GENOMIC DNA]</scope>
    <source>
        <strain evidence="5">Trichococcus_R210</strain>
    </source>
</reference>
<feature type="domain" description="HTH araC/xylS-type" evidence="4">
    <location>
        <begin position="188"/>
        <end position="285"/>
    </location>
</feature>
<dbReference type="OrthoDB" id="62429at2"/>
<evidence type="ECO:0000313" key="7">
    <source>
        <dbReference type="Proteomes" id="UP000076878"/>
    </source>
</evidence>
<dbReference type="SUPFAM" id="SSF46689">
    <property type="entry name" value="Homeodomain-like"/>
    <property type="match status" value="2"/>
</dbReference>
<dbReference type="GO" id="GO:0043565">
    <property type="term" value="F:sequence-specific DNA binding"/>
    <property type="evidence" value="ECO:0007669"/>
    <property type="project" value="InterPro"/>
</dbReference>
<dbReference type="SMART" id="SM00342">
    <property type="entry name" value="HTH_ARAC"/>
    <property type="match status" value="1"/>
</dbReference>
<evidence type="ECO:0000313" key="5">
    <source>
        <dbReference type="EMBL" id="CZQ91600.1"/>
    </source>
</evidence>
<keyword evidence="8" id="KW-1185">Reference proteome</keyword>
<protein>
    <submittedName>
        <fullName evidence="6">AraC-type DNA-binding protein</fullName>
    </submittedName>
    <submittedName>
        <fullName evidence="5">Helix turn helix arabinose operon control protein</fullName>
    </submittedName>
</protein>
<dbReference type="InterPro" id="IPR014710">
    <property type="entry name" value="RmlC-like_jellyroll"/>
</dbReference>
<keyword evidence="3" id="KW-0804">Transcription</keyword>
<dbReference type="InterPro" id="IPR037923">
    <property type="entry name" value="HTH-like"/>
</dbReference>
<organism evidence="5 7">
    <name type="scientific">Trichococcus ilyis</name>
    <dbReference type="NCBI Taxonomy" id="640938"/>
    <lineage>
        <taxon>Bacteria</taxon>
        <taxon>Bacillati</taxon>
        <taxon>Bacillota</taxon>
        <taxon>Bacilli</taxon>
        <taxon>Lactobacillales</taxon>
        <taxon>Carnobacteriaceae</taxon>
        <taxon>Trichococcus</taxon>
    </lineage>
</organism>
<keyword evidence="1" id="KW-0805">Transcription regulation</keyword>
<dbReference type="Pfam" id="PF12833">
    <property type="entry name" value="HTH_18"/>
    <property type="match status" value="1"/>
</dbReference>
<dbReference type="GO" id="GO:0003700">
    <property type="term" value="F:DNA-binding transcription factor activity"/>
    <property type="evidence" value="ECO:0007669"/>
    <property type="project" value="InterPro"/>
</dbReference>
<evidence type="ECO:0000259" key="4">
    <source>
        <dbReference type="PROSITE" id="PS01124"/>
    </source>
</evidence>
<dbReference type="Gene3D" id="1.10.10.60">
    <property type="entry name" value="Homeodomain-like"/>
    <property type="match status" value="2"/>
</dbReference>
<evidence type="ECO:0000256" key="2">
    <source>
        <dbReference type="ARBA" id="ARBA00023125"/>
    </source>
</evidence>